<gene>
    <name evidence="1" type="ORF">RPERSI_LOCUS35491</name>
</gene>
<feature type="non-terminal residue" evidence="1">
    <location>
        <position position="65"/>
    </location>
</feature>
<comment type="caution">
    <text evidence="1">The sequence shown here is derived from an EMBL/GenBank/DDBJ whole genome shotgun (WGS) entry which is preliminary data.</text>
</comment>
<reference evidence="1" key="1">
    <citation type="submission" date="2021-06" db="EMBL/GenBank/DDBJ databases">
        <authorList>
            <person name="Kallberg Y."/>
            <person name="Tangrot J."/>
            <person name="Rosling A."/>
        </authorList>
    </citation>
    <scope>NUCLEOTIDE SEQUENCE</scope>
    <source>
        <strain evidence="1">MA461A</strain>
    </source>
</reference>
<protein>
    <submittedName>
        <fullName evidence="1">6557_t:CDS:1</fullName>
    </submittedName>
</protein>
<proteinExistence type="predicted"/>
<accession>A0ACA9SVP1</accession>
<keyword evidence="2" id="KW-1185">Reference proteome</keyword>
<name>A0ACA9SVP1_9GLOM</name>
<feature type="non-terminal residue" evidence="1">
    <location>
        <position position="1"/>
    </location>
</feature>
<sequence>VARSLTNKIQKKIKNDFAKLSKQMQNNINYIVSQEKRKERSIPKNFQIFETSTEEFDIVIKRMIS</sequence>
<evidence type="ECO:0000313" key="2">
    <source>
        <dbReference type="Proteomes" id="UP000789920"/>
    </source>
</evidence>
<organism evidence="1 2">
    <name type="scientific">Racocetra persica</name>
    <dbReference type="NCBI Taxonomy" id="160502"/>
    <lineage>
        <taxon>Eukaryota</taxon>
        <taxon>Fungi</taxon>
        <taxon>Fungi incertae sedis</taxon>
        <taxon>Mucoromycota</taxon>
        <taxon>Glomeromycotina</taxon>
        <taxon>Glomeromycetes</taxon>
        <taxon>Diversisporales</taxon>
        <taxon>Gigasporaceae</taxon>
        <taxon>Racocetra</taxon>
    </lineage>
</organism>
<evidence type="ECO:0000313" key="1">
    <source>
        <dbReference type="EMBL" id="CAG8849219.1"/>
    </source>
</evidence>
<dbReference type="Proteomes" id="UP000789920">
    <property type="component" value="Unassembled WGS sequence"/>
</dbReference>
<dbReference type="EMBL" id="CAJVQC010164405">
    <property type="protein sequence ID" value="CAG8849219.1"/>
    <property type="molecule type" value="Genomic_DNA"/>
</dbReference>